<dbReference type="OrthoDB" id="9788304at2"/>
<proteinExistence type="predicted"/>
<keyword evidence="1" id="KW-0175">Coiled coil</keyword>
<organism evidence="2 3">
    <name type="scientific">Maledivibacter halophilus</name>
    <dbReference type="NCBI Taxonomy" id="36842"/>
    <lineage>
        <taxon>Bacteria</taxon>
        <taxon>Bacillati</taxon>
        <taxon>Bacillota</taxon>
        <taxon>Clostridia</taxon>
        <taxon>Peptostreptococcales</taxon>
        <taxon>Caminicellaceae</taxon>
        <taxon>Maledivibacter</taxon>
    </lineage>
</organism>
<evidence type="ECO:0000256" key="1">
    <source>
        <dbReference type="SAM" id="Coils"/>
    </source>
</evidence>
<evidence type="ECO:0000313" key="3">
    <source>
        <dbReference type="Proteomes" id="UP000190285"/>
    </source>
</evidence>
<dbReference type="EMBL" id="FUZT01000025">
    <property type="protein sequence ID" value="SKC91395.1"/>
    <property type="molecule type" value="Genomic_DNA"/>
</dbReference>
<dbReference type="Proteomes" id="UP000190285">
    <property type="component" value="Unassembled WGS sequence"/>
</dbReference>
<evidence type="ECO:0000313" key="2">
    <source>
        <dbReference type="EMBL" id="SKC91395.1"/>
    </source>
</evidence>
<dbReference type="RefSeq" id="WP_079495882.1">
    <property type="nucleotide sequence ID" value="NZ_FUZT01000025.1"/>
</dbReference>
<feature type="coiled-coil region" evidence="1">
    <location>
        <begin position="67"/>
        <end position="94"/>
    </location>
</feature>
<dbReference type="AlphaFoldDB" id="A0A1T5MT56"/>
<reference evidence="2 3" key="1">
    <citation type="submission" date="2017-02" db="EMBL/GenBank/DDBJ databases">
        <authorList>
            <person name="Peterson S.W."/>
        </authorList>
    </citation>
    <scope>NUCLEOTIDE SEQUENCE [LARGE SCALE GENOMIC DNA]</scope>
    <source>
        <strain evidence="2 3">M1</strain>
    </source>
</reference>
<sequence length="95" mass="11185">MDKGKDISEKIFETANNISKKGDSILKIGEYKINIKLIQKEIRRKKLYLGDLIYKWSQKNEVEMNAITTICNEIKDLEIEIEEINKEILKIKENN</sequence>
<name>A0A1T5MT56_9FIRM</name>
<dbReference type="STRING" id="36842.SAMN02194393_05310"/>
<keyword evidence="3" id="KW-1185">Reference proteome</keyword>
<protein>
    <submittedName>
        <fullName evidence="2">Uncharacterized protein</fullName>
    </submittedName>
</protein>
<accession>A0A1T5MT56</accession>
<gene>
    <name evidence="2" type="ORF">SAMN02194393_05310</name>
</gene>